<reference evidence="3 4" key="1">
    <citation type="submission" date="2023-12" db="EMBL/GenBank/DDBJ databases">
        <authorList>
            <person name="Menendez E."/>
            <person name="Kaur S."/>
            <person name="Flores-Felix J.D."/>
            <person name="diCenzo G.C."/>
            <person name="Peix A."/>
            <person name="Velazquez E."/>
        </authorList>
    </citation>
    <scope>NUCLEOTIDE SEQUENCE [LARGE SCALE GENOMIC DNA]</scope>
    <source>
        <strain evidence="3 4">CIP 108029</strain>
        <plasmid evidence="3 4">pRinCIP108029a</plasmid>
    </source>
</reference>
<dbReference type="EMBL" id="CP140639">
    <property type="protein sequence ID" value="WRW37605.1"/>
    <property type="molecule type" value="Genomic_DNA"/>
</dbReference>
<evidence type="ECO:0000313" key="4">
    <source>
        <dbReference type="Proteomes" id="UP001322785"/>
    </source>
</evidence>
<dbReference type="InterPro" id="IPR013762">
    <property type="entry name" value="Integrase-like_cat_sf"/>
</dbReference>
<protein>
    <submittedName>
        <fullName evidence="3">Tyrosine-type recombinase/integrase</fullName>
    </submittedName>
</protein>
<keyword evidence="4" id="KW-1185">Reference proteome</keyword>
<name>A0ABZ1DRM5_9HYPH</name>
<keyword evidence="3" id="KW-0614">Plasmid</keyword>
<geneLocation type="plasmid" evidence="3 4">
    <name>pRinCIP108029a</name>
</geneLocation>
<dbReference type="Gene3D" id="1.10.443.10">
    <property type="entry name" value="Intergrase catalytic core"/>
    <property type="match status" value="1"/>
</dbReference>
<dbReference type="PROSITE" id="PS51898">
    <property type="entry name" value="TYR_RECOMBINASE"/>
    <property type="match status" value="1"/>
</dbReference>
<dbReference type="InterPro" id="IPR011010">
    <property type="entry name" value="DNA_brk_join_enz"/>
</dbReference>
<feature type="domain" description="Tyr recombinase" evidence="2">
    <location>
        <begin position="1"/>
        <end position="100"/>
    </location>
</feature>
<evidence type="ECO:0000313" key="3">
    <source>
        <dbReference type="EMBL" id="WRW37605.1"/>
    </source>
</evidence>
<evidence type="ECO:0000259" key="2">
    <source>
        <dbReference type="PROSITE" id="PS51898"/>
    </source>
</evidence>
<dbReference type="Proteomes" id="UP001322785">
    <property type="component" value="Plasmid pRinCIP108029a"/>
</dbReference>
<dbReference type="Pfam" id="PF00589">
    <property type="entry name" value="Phage_integrase"/>
    <property type="match status" value="1"/>
</dbReference>
<gene>
    <name evidence="3" type="ORF">U5G49_007194</name>
</gene>
<accession>A0ABZ1DRM5</accession>
<proteinExistence type="predicted"/>
<evidence type="ECO:0000256" key="1">
    <source>
        <dbReference type="ARBA" id="ARBA00023172"/>
    </source>
</evidence>
<dbReference type="SUPFAM" id="SSF56349">
    <property type="entry name" value="DNA breaking-rejoining enzymes"/>
    <property type="match status" value="1"/>
</dbReference>
<dbReference type="InterPro" id="IPR002104">
    <property type="entry name" value="Integrase_catalytic"/>
</dbReference>
<keyword evidence="1" id="KW-0233">DNA recombination</keyword>
<sequence>MSLAKLAHWVRRHISDDEMRTSQLAQHLRVYWKLARLQVWLFPGLDQSKPIDVPVLNSACRSACDAAGIEKRVTVHTLRHSFTTHPLKSGTDIRIIRVLL</sequence>
<organism evidence="3 4">
    <name type="scientific">Rhizobium indigoferae</name>
    <dbReference type="NCBI Taxonomy" id="158891"/>
    <lineage>
        <taxon>Bacteria</taxon>
        <taxon>Pseudomonadati</taxon>
        <taxon>Pseudomonadota</taxon>
        <taxon>Alphaproteobacteria</taxon>
        <taxon>Hyphomicrobiales</taxon>
        <taxon>Rhizobiaceae</taxon>
        <taxon>Rhizobium/Agrobacterium group</taxon>
        <taxon>Rhizobium</taxon>
    </lineage>
</organism>